<dbReference type="AlphaFoldDB" id="A0A6M3J708"/>
<dbReference type="EMBL" id="MT145192">
    <property type="protein sequence ID" value="QJI04942.1"/>
    <property type="molecule type" value="Genomic_DNA"/>
</dbReference>
<protein>
    <submittedName>
        <fullName evidence="1">Uncharacterized protein</fullName>
    </submittedName>
</protein>
<accession>A0A6M3J708</accession>
<evidence type="ECO:0000313" key="2">
    <source>
        <dbReference type="EMBL" id="QJI04942.1"/>
    </source>
</evidence>
<sequence length="50" mass="5873">MKHKWIISPRGKKTKYYTCIRCQEVEVSFSRKRVDKYNPKCTPTHKGGTG</sequence>
<name>A0A6M3J708_9ZZZZ</name>
<organism evidence="1">
    <name type="scientific">viral metagenome</name>
    <dbReference type="NCBI Taxonomy" id="1070528"/>
    <lineage>
        <taxon>unclassified sequences</taxon>
        <taxon>metagenomes</taxon>
        <taxon>organismal metagenomes</taxon>
    </lineage>
</organism>
<reference evidence="1" key="1">
    <citation type="submission" date="2020-03" db="EMBL/GenBank/DDBJ databases">
        <title>The deep terrestrial virosphere.</title>
        <authorList>
            <person name="Holmfeldt K."/>
            <person name="Nilsson E."/>
            <person name="Simone D."/>
            <person name="Lopez-Fernandez M."/>
            <person name="Wu X."/>
            <person name="de Brujin I."/>
            <person name="Lundin D."/>
            <person name="Andersson A."/>
            <person name="Bertilsson S."/>
            <person name="Dopson M."/>
        </authorList>
    </citation>
    <scope>NUCLEOTIDE SEQUENCE</scope>
    <source>
        <strain evidence="2">MM415A00125</strain>
        <strain evidence="1">MM415B00372</strain>
    </source>
</reference>
<evidence type="ECO:0000313" key="1">
    <source>
        <dbReference type="EMBL" id="QJA65859.1"/>
    </source>
</evidence>
<proteinExistence type="predicted"/>
<gene>
    <name evidence="2" type="ORF">MM415A00125_0035</name>
    <name evidence="1" type="ORF">MM415B00372_0050</name>
</gene>
<dbReference type="EMBL" id="MT141545">
    <property type="protein sequence ID" value="QJA65859.1"/>
    <property type="molecule type" value="Genomic_DNA"/>
</dbReference>